<protein>
    <submittedName>
        <fullName evidence="2">Uncharacterized protein</fullName>
    </submittedName>
</protein>
<organism evidence="2 3">
    <name type="scientific">Pedobacter aquae</name>
    <dbReference type="NCBI Taxonomy" id="2605747"/>
    <lineage>
        <taxon>Bacteria</taxon>
        <taxon>Pseudomonadati</taxon>
        <taxon>Bacteroidota</taxon>
        <taxon>Sphingobacteriia</taxon>
        <taxon>Sphingobacteriales</taxon>
        <taxon>Sphingobacteriaceae</taxon>
        <taxon>Pedobacter</taxon>
    </lineage>
</organism>
<gene>
    <name evidence="2" type="ORF">FYC62_16050</name>
</gene>
<dbReference type="Proteomes" id="UP000323653">
    <property type="component" value="Chromosome"/>
</dbReference>
<dbReference type="SUPFAM" id="SSF48452">
    <property type="entry name" value="TPR-like"/>
    <property type="match status" value="1"/>
</dbReference>
<dbReference type="EMBL" id="CP043329">
    <property type="protein sequence ID" value="QEK53015.1"/>
    <property type="molecule type" value="Genomic_DNA"/>
</dbReference>
<reference evidence="2 3" key="1">
    <citation type="submission" date="2019-08" db="EMBL/GenBank/DDBJ databases">
        <title>Pedobacter sp. nov., isolated from Han river, South Korea.</title>
        <authorList>
            <person name="Lee D.-H."/>
            <person name="Kim Y.-S."/>
            <person name="Hwang E.-M."/>
            <person name="Le Tran T.C."/>
            <person name="Cha C.-J."/>
        </authorList>
    </citation>
    <scope>NUCLEOTIDE SEQUENCE [LARGE SCALE GENOMIC DNA]</scope>
    <source>
        <strain evidence="2 3">CJ43</strain>
    </source>
</reference>
<dbReference type="RefSeq" id="WP_149075667.1">
    <property type="nucleotide sequence ID" value="NZ_CP043329.1"/>
</dbReference>
<evidence type="ECO:0000313" key="2">
    <source>
        <dbReference type="EMBL" id="QEK53015.1"/>
    </source>
</evidence>
<evidence type="ECO:0000256" key="1">
    <source>
        <dbReference type="PROSITE-ProRule" id="PRU00339"/>
    </source>
</evidence>
<dbReference type="InterPro" id="IPR011990">
    <property type="entry name" value="TPR-like_helical_dom_sf"/>
</dbReference>
<dbReference type="Gene3D" id="1.25.40.10">
    <property type="entry name" value="Tetratricopeptide repeat domain"/>
    <property type="match status" value="2"/>
</dbReference>
<keyword evidence="1" id="KW-0802">TPR repeat</keyword>
<proteinExistence type="predicted"/>
<sequence>MMKNITAHYNIYFNASELLRESEINIRSLHKDDFNEILAIYPLPNEAASSSETENLNEVVSRANRIALEKFESRWVDDAFLLLAKSEYLKGNYYNAIEYFGYISSNFPEEKKNTIEGLLWQGKSNFAINNYELADSILKYAYAKNLKHHRAKLNAALAQSHLYHQDIDSAIFHLKKAVGFTKNRYEKTRWTFILAQLQERNNQPKDAYSNYAKVVRSNAAFEMSFNANLARIKLEENASGKDFNKIATLKRLLKEDKNREFKDQIYYQIANTLLQQGDLAQAQEYYQTSAHTMPGSQKQRGLSYLKLAEVNFDSLKNYTQAQLYYDSTLQSLPKEYPGYQNIVIKANNLQYLAQRLTLIEKEQELLMLSTLTDEAREAYIQDKIKIKIEKEAIKKQENTNQAFVSIPEASASNKNAGSFYFNNPLAMSQGMSDFKKRWGNRKLQDNWRISGSSSANNNAAAGLANNLGGINNNLATQAESIDSLKADFLKTVPLTSEARMASLNKVKTARYEIALFYKDVLDDKIASIEALEMLIKDYNAQDEKLAEIYYQLYRIYEQVNRQQSNKYKALLINDFPQSIYAKAIINPNFNQNDQAALDALTMKYEEVYALYQQKKYTETISKIDALAAKVNNYPNLAPKFDYLKTMALGYAEKPQLFVAQLQKIVDDYPSDSTIIPTIKAQLAYINENKTNFYSRPTALLAYNPYTQKENAPVNQVQLYIPKAEEDEKPPLTVAKNINTPKTEVKPEITKDNIAKNIPVKEDKTVIKEEKPAAIAEAIPKASPEKTAIKEEVLTAKPAPEKPAAIAFTTNTRVKHVIIINIKNANINVAKPFAELTKYFYSKFDPSTVNLTIRTIGTTDKLIAIRAQLNNKDLAEKALSDLEKELPSILNLPVNDYRKFVISEPNLLLIKDTESLNQYLNYIK</sequence>
<dbReference type="InterPro" id="IPR019734">
    <property type="entry name" value="TPR_rpt"/>
</dbReference>
<feature type="repeat" description="TPR" evidence="1">
    <location>
        <begin position="263"/>
        <end position="296"/>
    </location>
</feature>
<dbReference type="KEGG" id="pej:FYC62_16050"/>
<dbReference type="SMART" id="SM00028">
    <property type="entry name" value="TPR"/>
    <property type="match status" value="3"/>
</dbReference>
<dbReference type="AlphaFoldDB" id="A0A5C0VJX9"/>
<evidence type="ECO:0000313" key="3">
    <source>
        <dbReference type="Proteomes" id="UP000323653"/>
    </source>
</evidence>
<name>A0A5C0VJX9_9SPHI</name>
<keyword evidence="3" id="KW-1185">Reference proteome</keyword>
<dbReference type="PROSITE" id="PS50005">
    <property type="entry name" value="TPR"/>
    <property type="match status" value="1"/>
</dbReference>
<accession>A0A5C0VJX9</accession>